<accession>A0AAW1B424</accession>
<dbReference type="Gene3D" id="1.20.5.500">
    <property type="entry name" value="Single helix bin"/>
    <property type="match status" value="1"/>
</dbReference>
<evidence type="ECO:0000313" key="12">
    <source>
        <dbReference type="EMBL" id="KAK9396920.1"/>
    </source>
</evidence>
<gene>
    <name evidence="12" type="ORF">NXF25_020281</name>
</gene>
<proteinExistence type="inferred from homology"/>
<dbReference type="PROSITE" id="PS00226">
    <property type="entry name" value="IF_ROD_1"/>
    <property type="match status" value="1"/>
</dbReference>
<evidence type="ECO:0000256" key="6">
    <source>
        <dbReference type="ARBA" id="ARBA00040318"/>
    </source>
</evidence>
<evidence type="ECO:0000313" key="13">
    <source>
        <dbReference type="Proteomes" id="UP001474421"/>
    </source>
</evidence>
<name>A0AAW1B424_CROAD</name>
<dbReference type="PROSITE" id="PS51842">
    <property type="entry name" value="IF_ROD_2"/>
    <property type="match status" value="1"/>
</dbReference>
<reference evidence="12 13" key="1">
    <citation type="journal article" date="2024" name="Proc. Natl. Acad. Sci. U.S.A.">
        <title>The genetic regulatory architecture and epigenomic basis for age-related changes in rattlesnake venom.</title>
        <authorList>
            <person name="Hogan M.P."/>
            <person name="Holding M.L."/>
            <person name="Nystrom G.S."/>
            <person name="Colston T.J."/>
            <person name="Bartlett D.A."/>
            <person name="Mason A.J."/>
            <person name="Ellsworth S.A."/>
            <person name="Rautsaw R.M."/>
            <person name="Lawrence K.C."/>
            <person name="Strickland J.L."/>
            <person name="He B."/>
            <person name="Fraser P."/>
            <person name="Margres M.J."/>
            <person name="Gilbert D.M."/>
            <person name="Gibbs H.L."/>
            <person name="Parkinson C.L."/>
            <person name="Rokyta D.R."/>
        </authorList>
    </citation>
    <scope>NUCLEOTIDE SEQUENCE [LARGE SCALE GENOMIC DNA]</scope>
    <source>
        <strain evidence="12">DRR0105</strain>
    </source>
</reference>
<evidence type="ECO:0000256" key="2">
    <source>
        <dbReference type="ARBA" id="ARBA00022754"/>
    </source>
</evidence>
<dbReference type="GO" id="GO:0005882">
    <property type="term" value="C:intermediate filament"/>
    <property type="evidence" value="ECO:0007669"/>
    <property type="project" value="UniProtKB-KW"/>
</dbReference>
<keyword evidence="2 9" id="KW-0403">Intermediate filament</keyword>
<comment type="subunit">
    <text evidence="5">Heterotetramer of two type I and two type II keratins. Associates with KRT8.</text>
</comment>
<organism evidence="12 13">
    <name type="scientific">Crotalus adamanteus</name>
    <name type="common">Eastern diamondback rattlesnake</name>
    <dbReference type="NCBI Taxonomy" id="8729"/>
    <lineage>
        <taxon>Eukaryota</taxon>
        <taxon>Metazoa</taxon>
        <taxon>Chordata</taxon>
        <taxon>Craniata</taxon>
        <taxon>Vertebrata</taxon>
        <taxon>Euteleostomi</taxon>
        <taxon>Lepidosauria</taxon>
        <taxon>Squamata</taxon>
        <taxon>Bifurcata</taxon>
        <taxon>Unidentata</taxon>
        <taxon>Episquamata</taxon>
        <taxon>Toxicofera</taxon>
        <taxon>Serpentes</taxon>
        <taxon>Colubroidea</taxon>
        <taxon>Viperidae</taxon>
        <taxon>Crotalinae</taxon>
        <taxon>Crotalus</taxon>
    </lineage>
</organism>
<sequence>MAGLQGLIDDLTLVRTDLEQQIESLKEELAYLRKQHDEETARLRGQLSGNVSVEVDAAPGIDLAQMMENMRQQYEILAEKNRQEAKDRFDKLIEQLNEEVTTTTYQLETHRSEITDRRNTLQSLEIELQSQLSWKTERENAMAEIEAHYRTILAQIQMAIGNIEAQLMQLRSDMEQQSMEYSILLDIKVKLEAEISTYRRLLEGEDWRMIASDLETSKEAEKEKNKTVRIKTVVEEMVDGKVVSSHINEREEKM</sequence>
<keyword evidence="13" id="KW-1185">Reference proteome</keyword>
<dbReference type="GO" id="GO:0045109">
    <property type="term" value="P:intermediate filament organization"/>
    <property type="evidence" value="ECO:0007669"/>
    <property type="project" value="TreeGrafter"/>
</dbReference>
<dbReference type="InterPro" id="IPR039008">
    <property type="entry name" value="IF_rod_dom"/>
</dbReference>
<dbReference type="PANTHER" id="PTHR23239:SF167">
    <property type="entry name" value="KERATIN, TYPE I CYTOSKELETAL 20"/>
    <property type="match status" value="1"/>
</dbReference>
<dbReference type="FunFam" id="1.20.5.170:FF:000002">
    <property type="entry name" value="Type I keratin KA11"/>
    <property type="match status" value="1"/>
</dbReference>
<evidence type="ECO:0000256" key="5">
    <source>
        <dbReference type="ARBA" id="ARBA00038712"/>
    </source>
</evidence>
<dbReference type="SUPFAM" id="SSF64593">
    <property type="entry name" value="Intermediate filament protein, coiled coil region"/>
    <property type="match status" value="1"/>
</dbReference>
<comment type="function">
    <text evidence="4">Plays a significant role in maintaining keratin filament organization in intestinal epithelia. When phosphorylated, plays a role in the secretion of mucin in the small intestine.</text>
</comment>
<feature type="coiled-coil region" evidence="10">
    <location>
        <begin position="8"/>
        <end position="127"/>
    </location>
</feature>
<evidence type="ECO:0000256" key="8">
    <source>
        <dbReference type="ARBA" id="ARBA00042487"/>
    </source>
</evidence>
<comment type="caution">
    <text evidence="12">The sequence shown here is derived from an EMBL/GenBank/DDBJ whole genome shotgun (WGS) entry which is preliminary data.</text>
</comment>
<dbReference type="Pfam" id="PF00038">
    <property type="entry name" value="Filament"/>
    <property type="match status" value="1"/>
</dbReference>
<dbReference type="GO" id="GO:0005198">
    <property type="term" value="F:structural molecule activity"/>
    <property type="evidence" value="ECO:0007669"/>
    <property type="project" value="InterPro"/>
</dbReference>
<dbReference type="InterPro" id="IPR018039">
    <property type="entry name" value="IF_conserved"/>
</dbReference>
<keyword evidence="1 12" id="KW-0416">Keratin</keyword>
<dbReference type="SMART" id="SM01391">
    <property type="entry name" value="Filament"/>
    <property type="match status" value="1"/>
</dbReference>
<evidence type="ECO:0000256" key="1">
    <source>
        <dbReference type="ARBA" id="ARBA00022744"/>
    </source>
</evidence>
<dbReference type="Gene3D" id="1.20.5.1160">
    <property type="entry name" value="Vasodilator-stimulated phosphoprotein"/>
    <property type="match status" value="1"/>
</dbReference>
<feature type="domain" description="IF rod" evidence="11">
    <location>
        <begin position="1"/>
        <end position="209"/>
    </location>
</feature>
<dbReference type="GO" id="GO:0030855">
    <property type="term" value="P:epithelial cell differentiation"/>
    <property type="evidence" value="ECO:0007669"/>
    <property type="project" value="TreeGrafter"/>
</dbReference>
<dbReference type="PRINTS" id="PR01248">
    <property type="entry name" value="TYPE1KERATIN"/>
</dbReference>
<evidence type="ECO:0000259" key="11">
    <source>
        <dbReference type="PROSITE" id="PS51842"/>
    </source>
</evidence>
<protein>
    <recommendedName>
        <fullName evidence="6">Keratin, type I cytoskeletal 20</fullName>
    </recommendedName>
    <alternativeName>
        <fullName evidence="7">Cytokeratin-20</fullName>
    </alternativeName>
    <alternativeName>
        <fullName evidence="8">Keratin-20</fullName>
    </alternativeName>
</protein>
<keyword evidence="3 10" id="KW-0175">Coiled coil</keyword>
<evidence type="ECO:0000256" key="3">
    <source>
        <dbReference type="ARBA" id="ARBA00023054"/>
    </source>
</evidence>
<dbReference type="AlphaFoldDB" id="A0AAW1B424"/>
<evidence type="ECO:0000256" key="9">
    <source>
        <dbReference type="RuleBase" id="RU000685"/>
    </source>
</evidence>
<evidence type="ECO:0000256" key="10">
    <source>
        <dbReference type="SAM" id="Coils"/>
    </source>
</evidence>
<dbReference type="Gene3D" id="1.20.5.170">
    <property type="match status" value="1"/>
</dbReference>
<dbReference type="InterPro" id="IPR002957">
    <property type="entry name" value="Keratin_I"/>
</dbReference>
<dbReference type="PANTHER" id="PTHR23239">
    <property type="entry name" value="INTERMEDIATE FILAMENT"/>
    <property type="match status" value="1"/>
</dbReference>
<evidence type="ECO:0000256" key="7">
    <source>
        <dbReference type="ARBA" id="ARBA00041717"/>
    </source>
</evidence>
<dbReference type="Proteomes" id="UP001474421">
    <property type="component" value="Unassembled WGS sequence"/>
</dbReference>
<evidence type="ECO:0000256" key="4">
    <source>
        <dbReference type="ARBA" id="ARBA00037685"/>
    </source>
</evidence>
<comment type="similarity">
    <text evidence="9">Belongs to the intermediate filament family.</text>
</comment>
<feature type="coiled-coil region" evidence="10">
    <location>
        <begin position="153"/>
        <end position="180"/>
    </location>
</feature>
<dbReference type="EMBL" id="JAOTOJ010000008">
    <property type="protein sequence ID" value="KAK9396920.1"/>
    <property type="molecule type" value="Genomic_DNA"/>
</dbReference>